<evidence type="ECO:0000259" key="8">
    <source>
        <dbReference type="SMART" id="SM00650"/>
    </source>
</evidence>
<organism evidence="9 10">
    <name type="scientific">Pontimonas salivibrio</name>
    <dbReference type="NCBI Taxonomy" id="1159327"/>
    <lineage>
        <taxon>Bacteria</taxon>
        <taxon>Bacillati</taxon>
        <taxon>Actinomycetota</taxon>
        <taxon>Actinomycetes</taxon>
        <taxon>Micrococcales</taxon>
        <taxon>Microbacteriaceae</taxon>
        <taxon>Pontimonas</taxon>
    </lineage>
</organism>
<dbReference type="NCBIfam" id="TIGR00755">
    <property type="entry name" value="ksgA"/>
    <property type="match status" value="1"/>
</dbReference>
<dbReference type="InterPro" id="IPR023165">
    <property type="entry name" value="rRNA_Ade_diMease-like_C"/>
</dbReference>
<evidence type="ECO:0000313" key="9">
    <source>
        <dbReference type="EMBL" id="AVG23490.1"/>
    </source>
</evidence>
<evidence type="ECO:0000256" key="2">
    <source>
        <dbReference type="ARBA" id="ARBA00022552"/>
    </source>
</evidence>
<dbReference type="SUPFAM" id="SSF53335">
    <property type="entry name" value="S-adenosyl-L-methionine-dependent methyltransferases"/>
    <property type="match status" value="1"/>
</dbReference>
<keyword evidence="2" id="KW-0698">rRNA processing</keyword>
<evidence type="ECO:0000313" key="10">
    <source>
        <dbReference type="Proteomes" id="UP000243077"/>
    </source>
</evidence>
<feature type="binding site" evidence="7">
    <location>
        <position position="35"/>
    </location>
    <ligand>
        <name>S-adenosyl-L-methionine</name>
        <dbReference type="ChEBI" id="CHEBI:59789"/>
    </ligand>
</feature>
<dbReference type="PANTHER" id="PTHR11727">
    <property type="entry name" value="DIMETHYLADENOSINE TRANSFERASE"/>
    <property type="match status" value="1"/>
</dbReference>
<keyword evidence="10" id="KW-1185">Reference proteome</keyword>
<reference evidence="9 10" key="1">
    <citation type="submission" date="2018-02" db="EMBL/GenBank/DDBJ databases">
        <title>Complete genome of the streamlined marine actinobacterium Pontimonas salivibrio CL-TW6 adapted to coastal planktonic lifestype.</title>
        <authorList>
            <person name="Cho B.C."/>
            <person name="Hardies S.C."/>
            <person name="Jang G.I."/>
            <person name="Hwang C.Y."/>
        </authorList>
    </citation>
    <scope>NUCLEOTIDE SEQUENCE [LARGE SCALE GENOMIC DNA]</scope>
    <source>
        <strain evidence="9 10">CL-TW6</strain>
    </source>
</reference>
<accession>A0A2L2BP92</accession>
<dbReference type="OrthoDB" id="9814755at2"/>
<keyword evidence="3 7" id="KW-0489">Methyltransferase</keyword>
<evidence type="ECO:0000256" key="3">
    <source>
        <dbReference type="ARBA" id="ARBA00022603"/>
    </source>
</evidence>
<keyword evidence="5 7" id="KW-0949">S-adenosyl-L-methionine</keyword>
<feature type="binding site" evidence="7">
    <location>
        <position position="60"/>
    </location>
    <ligand>
        <name>S-adenosyl-L-methionine</name>
        <dbReference type="ChEBI" id="CHEBI:59789"/>
    </ligand>
</feature>
<dbReference type="KEGG" id="psai:C3B54_11497"/>
<protein>
    <submittedName>
        <fullName evidence="9">16S rRNA (Adenine1518-N6/adenine1519-N6)-dimethyltransferase</fullName>
    </submittedName>
</protein>
<dbReference type="InterPro" id="IPR001737">
    <property type="entry name" value="KsgA/Erm"/>
</dbReference>
<dbReference type="InterPro" id="IPR011530">
    <property type="entry name" value="rRNA_adenine_dimethylase"/>
</dbReference>
<dbReference type="Gene3D" id="1.10.8.100">
    <property type="entry name" value="Ribosomal RNA adenine dimethylase-like, domain 2"/>
    <property type="match status" value="1"/>
</dbReference>
<dbReference type="InterPro" id="IPR020598">
    <property type="entry name" value="rRNA_Ade_methylase_Trfase_N"/>
</dbReference>
<dbReference type="Pfam" id="PF00398">
    <property type="entry name" value="RrnaAD"/>
    <property type="match status" value="1"/>
</dbReference>
<feature type="domain" description="Ribosomal RNA adenine methylase transferase N-terminal" evidence="8">
    <location>
        <begin position="40"/>
        <end position="211"/>
    </location>
</feature>
<name>A0A2L2BP92_9MICO</name>
<feature type="binding site" evidence="7">
    <location>
        <position position="126"/>
    </location>
    <ligand>
        <name>S-adenosyl-L-methionine</name>
        <dbReference type="ChEBI" id="CHEBI:59789"/>
    </ligand>
</feature>
<dbReference type="SMART" id="SM00650">
    <property type="entry name" value="rADc"/>
    <property type="match status" value="1"/>
</dbReference>
<proteinExistence type="inferred from homology"/>
<dbReference type="Proteomes" id="UP000243077">
    <property type="component" value="Chromosome"/>
</dbReference>
<dbReference type="InterPro" id="IPR029063">
    <property type="entry name" value="SAM-dependent_MTases_sf"/>
</dbReference>
<evidence type="ECO:0000256" key="5">
    <source>
        <dbReference type="ARBA" id="ARBA00022691"/>
    </source>
</evidence>
<dbReference type="GO" id="GO:0000179">
    <property type="term" value="F:rRNA (adenine-N6,N6-)-dimethyltransferase activity"/>
    <property type="evidence" value="ECO:0007669"/>
    <property type="project" value="UniProtKB-UniRule"/>
</dbReference>
<keyword evidence="4 7" id="KW-0808">Transferase</keyword>
<dbReference type="GO" id="GO:0003723">
    <property type="term" value="F:RNA binding"/>
    <property type="evidence" value="ECO:0007669"/>
    <property type="project" value="UniProtKB-UniRule"/>
</dbReference>
<feature type="binding site" evidence="7">
    <location>
        <position position="109"/>
    </location>
    <ligand>
        <name>S-adenosyl-L-methionine</name>
        <dbReference type="ChEBI" id="CHEBI:59789"/>
    </ligand>
</feature>
<dbReference type="PANTHER" id="PTHR11727:SF7">
    <property type="entry name" value="DIMETHYLADENOSINE TRANSFERASE-RELATED"/>
    <property type="match status" value="1"/>
</dbReference>
<sequence length="285" mass="30707">MPPEPGGAYLQARDIRQLAETYELTPQKSKGQNFLGDANTVRKIVTLSGVQPGDSVVEVGPGFGSLTVGLLHAGASVTAIEIDPRLAEATRDVVATRLSGAELGVVTADALRLEEVPGSPDYLVANLPYNVAVPVVIHLLSLHPGFRRVLVMVQAEVGWRIAAAPGSEHYGSPSAKCAWWGKWSVESTISRRVFWPEPRVDSVLVGMHSHTPPGDEATRKRVFRLIDAGFHTRRKMSRQALAEHLGGVAQATMAIESAGLDPTSRCETWSLDNFVALDAWLESSS</sequence>
<feature type="binding site" evidence="7">
    <location>
        <position position="33"/>
    </location>
    <ligand>
        <name>S-adenosyl-L-methionine</name>
        <dbReference type="ChEBI" id="CHEBI:59789"/>
    </ligand>
</feature>
<evidence type="ECO:0000256" key="7">
    <source>
        <dbReference type="PROSITE-ProRule" id="PRU01026"/>
    </source>
</evidence>
<dbReference type="InterPro" id="IPR020596">
    <property type="entry name" value="rRNA_Ade_Mease_Trfase_CS"/>
</dbReference>
<evidence type="ECO:0000256" key="1">
    <source>
        <dbReference type="ARBA" id="ARBA00022490"/>
    </source>
</evidence>
<feature type="binding site" evidence="7">
    <location>
        <position position="81"/>
    </location>
    <ligand>
        <name>S-adenosyl-L-methionine</name>
        <dbReference type="ChEBI" id="CHEBI:59789"/>
    </ligand>
</feature>
<dbReference type="PROSITE" id="PS51689">
    <property type="entry name" value="SAM_RNA_A_N6_MT"/>
    <property type="match status" value="1"/>
</dbReference>
<dbReference type="PROSITE" id="PS01131">
    <property type="entry name" value="RRNA_A_DIMETH"/>
    <property type="match status" value="1"/>
</dbReference>
<keyword evidence="6 7" id="KW-0694">RNA-binding</keyword>
<gene>
    <name evidence="9" type="ORF">C3B54_11497</name>
</gene>
<evidence type="ECO:0000256" key="6">
    <source>
        <dbReference type="ARBA" id="ARBA00022884"/>
    </source>
</evidence>
<evidence type="ECO:0000256" key="4">
    <source>
        <dbReference type="ARBA" id="ARBA00022679"/>
    </source>
</evidence>
<dbReference type="CDD" id="cd02440">
    <property type="entry name" value="AdoMet_MTases"/>
    <property type="match status" value="1"/>
</dbReference>
<dbReference type="GO" id="GO:0005829">
    <property type="term" value="C:cytosol"/>
    <property type="evidence" value="ECO:0007669"/>
    <property type="project" value="TreeGrafter"/>
</dbReference>
<dbReference type="Gene3D" id="3.40.50.150">
    <property type="entry name" value="Vaccinia Virus protein VP39"/>
    <property type="match status" value="1"/>
</dbReference>
<dbReference type="RefSeq" id="WP_104913095.1">
    <property type="nucleotide sequence ID" value="NZ_CP026923.1"/>
</dbReference>
<dbReference type="EMBL" id="CP026923">
    <property type="protein sequence ID" value="AVG23490.1"/>
    <property type="molecule type" value="Genomic_DNA"/>
</dbReference>
<dbReference type="AlphaFoldDB" id="A0A2L2BP92"/>
<keyword evidence="1" id="KW-0963">Cytoplasm</keyword>
<comment type="similarity">
    <text evidence="7">Belongs to the class I-like SAM-binding methyltransferase superfamily. rRNA adenine N(6)-methyltransferase family.</text>
</comment>